<evidence type="ECO:0000256" key="1">
    <source>
        <dbReference type="SAM" id="MobiDB-lite"/>
    </source>
</evidence>
<feature type="region of interest" description="Disordered" evidence="1">
    <location>
        <begin position="1"/>
        <end position="33"/>
    </location>
</feature>
<feature type="region of interest" description="Disordered" evidence="1">
    <location>
        <begin position="121"/>
        <end position="141"/>
    </location>
</feature>
<dbReference type="GeneID" id="39982985"/>
<dbReference type="RefSeq" id="XP_028885229.1">
    <property type="nucleotide sequence ID" value="XM_029023205.1"/>
</dbReference>
<proteinExistence type="predicted"/>
<comment type="caution">
    <text evidence="2">The sequence shown here is derived from an EMBL/GenBank/DDBJ whole genome shotgun (WGS) entry which is preliminary data.</text>
</comment>
<name>A0A1X0P392_9TRYP</name>
<dbReference type="EMBL" id="NBCO01000006">
    <property type="protein sequence ID" value="ORC91163.1"/>
    <property type="molecule type" value="Genomic_DNA"/>
</dbReference>
<dbReference type="VEuPathDB" id="TriTrypDB:TM35_000061680"/>
<dbReference type="Proteomes" id="UP000192257">
    <property type="component" value="Unassembled WGS sequence"/>
</dbReference>
<feature type="region of interest" description="Disordered" evidence="1">
    <location>
        <begin position="74"/>
        <end position="93"/>
    </location>
</feature>
<evidence type="ECO:0000313" key="2">
    <source>
        <dbReference type="EMBL" id="ORC91163.1"/>
    </source>
</evidence>
<feature type="compositionally biased region" description="Basic and acidic residues" evidence="1">
    <location>
        <begin position="170"/>
        <end position="193"/>
    </location>
</feature>
<reference evidence="2 3" key="1">
    <citation type="submission" date="2017-03" db="EMBL/GenBank/DDBJ databases">
        <title>An alternative strategy for trypanosome survival in the mammalian bloodstream revealed through genome and transcriptome analysis of the ubiquitous bovine parasite Trypanosoma (Megatrypanum) theileri.</title>
        <authorList>
            <person name="Kelly S."/>
            <person name="Ivens A."/>
            <person name="Mott A."/>
            <person name="O'Neill E."/>
            <person name="Emms D."/>
            <person name="Macleod O."/>
            <person name="Voorheis P."/>
            <person name="Matthews J."/>
            <person name="Matthews K."/>
            <person name="Carrington M."/>
        </authorList>
    </citation>
    <scope>NUCLEOTIDE SEQUENCE [LARGE SCALE GENOMIC DNA]</scope>
    <source>
        <strain evidence="2">Edinburgh</strain>
    </source>
</reference>
<feature type="compositionally biased region" description="Polar residues" evidence="1">
    <location>
        <begin position="1"/>
        <end position="10"/>
    </location>
</feature>
<keyword evidence="3" id="KW-1185">Reference proteome</keyword>
<organism evidence="2 3">
    <name type="scientific">Trypanosoma theileri</name>
    <dbReference type="NCBI Taxonomy" id="67003"/>
    <lineage>
        <taxon>Eukaryota</taxon>
        <taxon>Discoba</taxon>
        <taxon>Euglenozoa</taxon>
        <taxon>Kinetoplastea</taxon>
        <taxon>Metakinetoplastina</taxon>
        <taxon>Trypanosomatida</taxon>
        <taxon>Trypanosomatidae</taxon>
        <taxon>Trypanosoma</taxon>
    </lineage>
</organism>
<feature type="region of interest" description="Disordered" evidence="1">
    <location>
        <begin position="170"/>
        <end position="203"/>
    </location>
</feature>
<gene>
    <name evidence="2" type="ORF">TM35_000061680</name>
</gene>
<dbReference type="AlphaFoldDB" id="A0A1X0P392"/>
<evidence type="ECO:0000313" key="3">
    <source>
        <dbReference type="Proteomes" id="UP000192257"/>
    </source>
</evidence>
<protein>
    <submittedName>
        <fullName evidence="2">TATE DNA Transposon</fullName>
    </submittedName>
</protein>
<accession>A0A1X0P392</accession>
<sequence length="203" mass="23473">MRGDNPQSALPSLREGATRHLAAQRMSEEHRMTTTWHTRIDTLRRYLGNHLQMTREAEHTRDNDVRALLRAEFPGNTAPRTREHGPKSLSSKHSSLFASQQRDNKTSTAVTTPACNILHRPLHLKDATPSSTSRPSEDCPQRIRLPETSWSVRYVVWRPTFFRRFTHIPNHQEDTSHDDGHTESSRDEKRFERVPNGFGLQYS</sequence>